<proteinExistence type="predicted"/>
<reference evidence="1 2" key="1">
    <citation type="journal article" date="2019" name="Genome Biol. Evol.">
        <title>Insights into the evolution of the New World diploid cottons (Gossypium, subgenus Houzingenia) based on genome sequencing.</title>
        <authorList>
            <person name="Grover C.E."/>
            <person name="Arick M.A. 2nd"/>
            <person name="Thrash A."/>
            <person name="Conover J.L."/>
            <person name="Sanders W.S."/>
            <person name="Peterson D.G."/>
            <person name="Frelichowski J.E."/>
            <person name="Scheffler J.A."/>
            <person name="Scheffler B.E."/>
            <person name="Wendel J.F."/>
        </authorList>
    </citation>
    <scope>NUCLEOTIDE SEQUENCE [LARGE SCALE GENOMIC DNA]</scope>
    <source>
        <strain evidence="1">57</strain>
        <tissue evidence="1">Leaf</tissue>
    </source>
</reference>
<evidence type="ECO:0000313" key="2">
    <source>
        <dbReference type="Proteomes" id="UP000593573"/>
    </source>
</evidence>
<accession>A0A7J8U378</accession>
<organism evidence="1 2">
    <name type="scientific">Gossypium klotzschianum</name>
    <dbReference type="NCBI Taxonomy" id="34286"/>
    <lineage>
        <taxon>Eukaryota</taxon>
        <taxon>Viridiplantae</taxon>
        <taxon>Streptophyta</taxon>
        <taxon>Embryophyta</taxon>
        <taxon>Tracheophyta</taxon>
        <taxon>Spermatophyta</taxon>
        <taxon>Magnoliopsida</taxon>
        <taxon>eudicotyledons</taxon>
        <taxon>Gunneridae</taxon>
        <taxon>Pentapetalae</taxon>
        <taxon>rosids</taxon>
        <taxon>malvids</taxon>
        <taxon>Malvales</taxon>
        <taxon>Malvaceae</taxon>
        <taxon>Malvoideae</taxon>
        <taxon>Gossypium</taxon>
    </lineage>
</organism>
<gene>
    <name evidence="1" type="ORF">Goklo_013028</name>
</gene>
<sequence length="42" mass="4933">MERIFCCQRNHSYSCYLWKFTGRLVSSVESVNGSLLSCRKRS</sequence>
<keyword evidence="2" id="KW-1185">Reference proteome</keyword>
<comment type="caution">
    <text evidence="1">The sequence shown here is derived from an EMBL/GenBank/DDBJ whole genome shotgun (WGS) entry which is preliminary data.</text>
</comment>
<dbReference type="EMBL" id="JABFAB010000004">
    <property type="protein sequence ID" value="MBA0644855.1"/>
    <property type="molecule type" value="Genomic_DNA"/>
</dbReference>
<dbReference type="OrthoDB" id="10269000at2759"/>
<dbReference type="AlphaFoldDB" id="A0A7J8U378"/>
<protein>
    <submittedName>
        <fullName evidence="1">Uncharacterized protein</fullName>
    </submittedName>
</protein>
<evidence type="ECO:0000313" key="1">
    <source>
        <dbReference type="EMBL" id="MBA0644855.1"/>
    </source>
</evidence>
<dbReference type="Proteomes" id="UP000593573">
    <property type="component" value="Unassembled WGS sequence"/>
</dbReference>
<name>A0A7J8U378_9ROSI</name>